<dbReference type="InterPro" id="IPR035441">
    <property type="entry name" value="TFIIS/LEDGF_dom_sf"/>
</dbReference>
<evidence type="ECO:0000313" key="6">
    <source>
        <dbReference type="EMBL" id="CAH0515257.1"/>
    </source>
</evidence>
<evidence type="ECO:0000256" key="1">
    <source>
        <dbReference type="ARBA" id="ARBA00037992"/>
    </source>
</evidence>
<reference evidence="5 7" key="1">
    <citation type="submission" date="2021-11" db="EMBL/GenBank/DDBJ databases">
        <authorList>
            <person name="Islam A."/>
            <person name="Islam S."/>
            <person name="Flora M.S."/>
            <person name="Rahman M."/>
            <person name="Ziaur R.M."/>
            <person name="Epstein J.H."/>
            <person name="Hassan M."/>
            <person name="Klassen M."/>
            <person name="Woodard K."/>
            <person name="Webb A."/>
            <person name="Webby R.J."/>
            <person name="El Zowalaty M.E."/>
        </authorList>
    </citation>
    <scope>NUCLEOTIDE SEQUENCE</scope>
    <source>
        <strain evidence="6">Pbs1</strain>
        <strain evidence="5">Pbs3</strain>
    </source>
</reference>
<evidence type="ECO:0000259" key="4">
    <source>
        <dbReference type="PROSITE" id="PS51319"/>
    </source>
</evidence>
<comment type="caution">
    <text evidence="5">The sequence shown here is derived from an EMBL/GenBank/DDBJ whole genome shotgun (WGS) entry which is preliminary data.</text>
</comment>
<gene>
    <name evidence="6" type="ORF">PBS001_LOCUS1973</name>
    <name evidence="5" type="ORF">PBS003_LOCUS440</name>
</gene>
<dbReference type="InterPro" id="IPR051037">
    <property type="entry name" value="RNAPII_TF_IWS1"/>
</dbReference>
<keyword evidence="2" id="KW-0539">Nucleus</keyword>
<dbReference type="Proteomes" id="UP001158986">
    <property type="component" value="Unassembled WGS sequence"/>
</dbReference>
<evidence type="ECO:0000313" key="5">
    <source>
        <dbReference type="EMBL" id="CAH0473555.1"/>
    </source>
</evidence>
<dbReference type="EMBL" id="CAKKTJ010000086">
    <property type="protein sequence ID" value="CAH0473555.1"/>
    <property type="molecule type" value="Genomic_DNA"/>
</dbReference>
<name>A0AAU9KJV6_9STRA</name>
<evidence type="ECO:0000313" key="7">
    <source>
        <dbReference type="Proteomes" id="UP001158986"/>
    </source>
</evidence>
<dbReference type="Proteomes" id="UP001160483">
    <property type="component" value="Unassembled WGS sequence"/>
</dbReference>
<evidence type="ECO:0000256" key="2">
    <source>
        <dbReference type="PROSITE-ProRule" id="PRU00649"/>
    </source>
</evidence>
<keyword evidence="7" id="KW-1185">Reference proteome</keyword>
<feature type="compositionally biased region" description="Basic and acidic residues" evidence="3">
    <location>
        <begin position="73"/>
        <end position="87"/>
    </location>
</feature>
<protein>
    <recommendedName>
        <fullName evidence="4">TFIIS N-terminal domain-containing protein</fullName>
    </recommendedName>
</protein>
<feature type="compositionally biased region" description="Acidic residues" evidence="3">
    <location>
        <begin position="18"/>
        <end position="27"/>
    </location>
</feature>
<accession>A0AAU9KJV6</accession>
<comment type="subcellular location">
    <subcellularLocation>
        <location evidence="2">Nucleus</location>
    </subcellularLocation>
</comment>
<dbReference type="EMBL" id="CAKLCB010000104">
    <property type="protein sequence ID" value="CAH0515257.1"/>
    <property type="molecule type" value="Genomic_DNA"/>
</dbReference>
<dbReference type="AlphaFoldDB" id="A0AAU9KJV6"/>
<dbReference type="SUPFAM" id="SSF47676">
    <property type="entry name" value="Conserved domain common to transcription factors TFIIS, elongin A, CRSP70"/>
    <property type="match status" value="1"/>
</dbReference>
<dbReference type="InterPro" id="IPR017923">
    <property type="entry name" value="TFIIS_N"/>
</dbReference>
<evidence type="ECO:0000256" key="3">
    <source>
        <dbReference type="SAM" id="MobiDB-lite"/>
    </source>
</evidence>
<dbReference type="GO" id="GO:0005634">
    <property type="term" value="C:nucleus"/>
    <property type="evidence" value="ECO:0007669"/>
    <property type="project" value="UniProtKB-SubCell"/>
</dbReference>
<dbReference type="PANTHER" id="PTHR46010">
    <property type="entry name" value="PROTEIN IWS1 HOMOLOG"/>
    <property type="match status" value="1"/>
</dbReference>
<dbReference type="Pfam" id="PF08711">
    <property type="entry name" value="Med26"/>
    <property type="match status" value="1"/>
</dbReference>
<comment type="similarity">
    <text evidence="1">Belongs to the IWS1 family.</text>
</comment>
<dbReference type="Gene3D" id="1.20.930.10">
    <property type="entry name" value="Conserved domain common to transcription factors TFIIS, elongin A, CRSP70"/>
    <property type="match status" value="1"/>
</dbReference>
<feature type="region of interest" description="Disordered" evidence="3">
    <location>
        <begin position="407"/>
        <end position="428"/>
    </location>
</feature>
<dbReference type="PANTHER" id="PTHR46010:SF1">
    <property type="entry name" value="PROTEIN IWS1 HOMOLOG"/>
    <property type="match status" value="1"/>
</dbReference>
<organism evidence="5 8">
    <name type="scientific">Peronospora belbahrii</name>
    <dbReference type="NCBI Taxonomy" id="622444"/>
    <lineage>
        <taxon>Eukaryota</taxon>
        <taxon>Sar</taxon>
        <taxon>Stramenopiles</taxon>
        <taxon>Oomycota</taxon>
        <taxon>Peronosporomycetes</taxon>
        <taxon>Peronosporales</taxon>
        <taxon>Peronosporaceae</taxon>
        <taxon>Peronospora</taxon>
    </lineage>
</organism>
<proteinExistence type="inferred from homology"/>
<evidence type="ECO:0000313" key="8">
    <source>
        <dbReference type="Proteomes" id="UP001160483"/>
    </source>
</evidence>
<dbReference type="PROSITE" id="PS51319">
    <property type="entry name" value="TFIIS_N"/>
    <property type="match status" value="1"/>
</dbReference>
<feature type="domain" description="TFIIS N-terminal" evidence="4">
    <location>
        <begin position="226"/>
        <end position="303"/>
    </location>
</feature>
<sequence>MGSSDEDERKKRSINEMFGDEDSDDLGDDKIARTTSVTTADASGLFGSDSESDEEEGKPAKRPTLPPVKRVKHSLDDSDGLKRRHDGDEYDSGDDVVATKDDDDFIDRDDDLADVLGEYAEDRQQFDDERPVDETGQMQKQKDDFFDRTLDSLKTGSRAKINLSPQEMEQITQEVLYRMDKAYADDLVSIAERRPAVEKIKFLDNALHVLRKIQFQPMLLDFDLLTIVKKWIQPLEDSALPNVGLRTKMLEMISKMPVFKEHLKRSGLGKVVMLLMKHPQETTENKELCRSLVERWSRAVFNKTLDFSKLAELEAEKAENEVYRRRERARRQQKSKNKIHATNRGGNIFNARSAENGVKVEASERAELPQQLHINFLLRPQSKVDMNAAQSKKVDPDSRKARLVKRMQEIARPGRKTKRATGVSIEGR</sequence>
<feature type="region of interest" description="Disordered" evidence="3">
    <location>
        <begin position="1"/>
        <end position="103"/>
    </location>
</feature>
<dbReference type="GO" id="GO:0016973">
    <property type="term" value="P:poly(A)+ mRNA export from nucleus"/>
    <property type="evidence" value="ECO:0007669"/>
    <property type="project" value="TreeGrafter"/>
</dbReference>